<dbReference type="EMBL" id="JACGWJ010000016">
    <property type="protein sequence ID" value="KAL0361417.1"/>
    <property type="molecule type" value="Genomic_DNA"/>
</dbReference>
<accession>A0AAW2Q156</accession>
<reference evidence="1" key="1">
    <citation type="submission" date="2020-06" db="EMBL/GenBank/DDBJ databases">
        <authorList>
            <person name="Li T."/>
            <person name="Hu X."/>
            <person name="Zhang T."/>
            <person name="Song X."/>
            <person name="Zhang H."/>
            <person name="Dai N."/>
            <person name="Sheng W."/>
            <person name="Hou X."/>
            <person name="Wei L."/>
        </authorList>
    </citation>
    <scope>NUCLEOTIDE SEQUENCE</scope>
    <source>
        <strain evidence="1">G02</strain>
        <tissue evidence="1">Leaf</tissue>
    </source>
</reference>
<dbReference type="AlphaFoldDB" id="A0AAW2Q156"/>
<organism evidence="1">
    <name type="scientific">Sesamum radiatum</name>
    <name type="common">Black benniseed</name>
    <dbReference type="NCBI Taxonomy" id="300843"/>
    <lineage>
        <taxon>Eukaryota</taxon>
        <taxon>Viridiplantae</taxon>
        <taxon>Streptophyta</taxon>
        <taxon>Embryophyta</taxon>
        <taxon>Tracheophyta</taxon>
        <taxon>Spermatophyta</taxon>
        <taxon>Magnoliopsida</taxon>
        <taxon>eudicotyledons</taxon>
        <taxon>Gunneridae</taxon>
        <taxon>Pentapetalae</taxon>
        <taxon>asterids</taxon>
        <taxon>lamiids</taxon>
        <taxon>Lamiales</taxon>
        <taxon>Pedaliaceae</taxon>
        <taxon>Sesamum</taxon>
    </lineage>
</organism>
<evidence type="ECO:0000313" key="1">
    <source>
        <dbReference type="EMBL" id="KAL0361417.1"/>
    </source>
</evidence>
<protein>
    <submittedName>
        <fullName evidence="1">Uncharacterized protein</fullName>
    </submittedName>
</protein>
<sequence length="81" mass="9294">MVHDDDAKAEQTKTWKVSNHEEIRYGKLNLTNAPLRSEEENWGTMVMKGIEANPEKIEAILQMPMPRSIKDVNKLAGRYVP</sequence>
<name>A0AAW2Q156_SESRA</name>
<gene>
    <name evidence="1" type="ORF">Sradi_3826200</name>
</gene>
<proteinExistence type="predicted"/>
<reference evidence="1" key="2">
    <citation type="journal article" date="2024" name="Plant">
        <title>Genomic evolution and insights into agronomic trait innovations of Sesamum species.</title>
        <authorList>
            <person name="Miao H."/>
            <person name="Wang L."/>
            <person name="Qu L."/>
            <person name="Liu H."/>
            <person name="Sun Y."/>
            <person name="Le M."/>
            <person name="Wang Q."/>
            <person name="Wei S."/>
            <person name="Zheng Y."/>
            <person name="Lin W."/>
            <person name="Duan Y."/>
            <person name="Cao H."/>
            <person name="Xiong S."/>
            <person name="Wang X."/>
            <person name="Wei L."/>
            <person name="Li C."/>
            <person name="Ma Q."/>
            <person name="Ju M."/>
            <person name="Zhao R."/>
            <person name="Li G."/>
            <person name="Mu C."/>
            <person name="Tian Q."/>
            <person name="Mei H."/>
            <person name="Zhang T."/>
            <person name="Gao T."/>
            <person name="Zhang H."/>
        </authorList>
    </citation>
    <scope>NUCLEOTIDE SEQUENCE</scope>
    <source>
        <strain evidence="1">G02</strain>
    </source>
</reference>
<comment type="caution">
    <text evidence="1">The sequence shown here is derived from an EMBL/GenBank/DDBJ whole genome shotgun (WGS) entry which is preliminary data.</text>
</comment>